<name>A0ABM3JRB6_BACDO</name>
<organism evidence="2 3">
    <name type="scientific">Bactrocera dorsalis</name>
    <name type="common">Oriental fruit fly</name>
    <name type="synonym">Dacus dorsalis</name>
    <dbReference type="NCBI Taxonomy" id="27457"/>
    <lineage>
        <taxon>Eukaryota</taxon>
        <taxon>Metazoa</taxon>
        <taxon>Ecdysozoa</taxon>
        <taxon>Arthropoda</taxon>
        <taxon>Hexapoda</taxon>
        <taxon>Insecta</taxon>
        <taxon>Pterygota</taxon>
        <taxon>Neoptera</taxon>
        <taxon>Endopterygota</taxon>
        <taxon>Diptera</taxon>
        <taxon>Brachycera</taxon>
        <taxon>Muscomorpha</taxon>
        <taxon>Tephritoidea</taxon>
        <taxon>Tephritidae</taxon>
        <taxon>Bactrocera</taxon>
        <taxon>Bactrocera</taxon>
    </lineage>
</organism>
<evidence type="ECO:0000313" key="2">
    <source>
        <dbReference type="Proteomes" id="UP001652620"/>
    </source>
</evidence>
<evidence type="ECO:0000313" key="3">
    <source>
        <dbReference type="RefSeq" id="XP_049311726.1"/>
    </source>
</evidence>
<feature type="region of interest" description="Disordered" evidence="1">
    <location>
        <begin position="178"/>
        <end position="287"/>
    </location>
</feature>
<proteinExistence type="predicted"/>
<sequence length="287" mass="32487">MCYIQAEKLVKLVSLSPTIHIEISEHTSLNSTKGVIYSNDLRGIKEEEILDELKTQNVSEVKKILKKENNDSLKETGLIILTFSSISLPTEMSIGEDNEECVNIKSCVNCKVNDIQTYNHNSYDKKCPIFVREKEIQAIITLEKVDRRKAISTYKERNQHSGPSYSAVTRNNSALYAQTQESPAQSSTVAKPINQQRQRRELVSYESLPSDDDVTPSTSKPLPKPTTQRLTETKIKIFPRGISNKMKAKLKLQHSATRNSKPPKPTKHELDDSSESTTMELQHEEVL</sequence>
<evidence type="ECO:0000256" key="1">
    <source>
        <dbReference type="SAM" id="MobiDB-lite"/>
    </source>
</evidence>
<gene>
    <name evidence="3" type="primary">LOC125778411</name>
</gene>
<feature type="compositionally biased region" description="Low complexity" evidence="1">
    <location>
        <begin position="215"/>
        <end position="227"/>
    </location>
</feature>
<dbReference type="RefSeq" id="XP_049311726.1">
    <property type="nucleotide sequence ID" value="XM_049455769.1"/>
</dbReference>
<feature type="compositionally biased region" description="Polar residues" evidence="1">
    <location>
        <begin position="178"/>
        <end position="196"/>
    </location>
</feature>
<keyword evidence="2" id="KW-1185">Reference proteome</keyword>
<protein>
    <submittedName>
        <fullName evidence="3">Uncharacterized protein LOC125778411</fullName>
    </submittedName>
</protein>
<reference evidence="3" key="1">
    <citation type="submission" date="2025-08" db="UniProtKB">
        <authorList>
            <consortium name="RefSeq"/>
        </authorList>
    </citation>
    <scope>IDENTIFICATION</scope>
    <source>
        <tissue evidence="3">Adult</tissue>
    </source>
</reference>
<accession>A0ABM3JRB6</accession>
<dbReference type="Proteomes" id="UP001652620">
    <property type="component" value="Chromosome 4"/>
</dbReference>
<dbReference type="GeneID" id="125778411"/>